<comment type="caution">
    <text evidence="1">The sequence shown here is derived from an EMBL/GenBank/DDBJ whole genome shotgun (WGS) entry which is preliminary data.</text>
</comment>
<evidence type="ECO:0000313" key="2">
    <source>
        <dbReference type="Proteomes" id="UP000384372"/>
    </source>
</evidence>
<dbReference type="InterPro" id="IPR010866">
    <property type="entry name" value="A-2_8-polyST"/>
</dbReference>
<dbReference type="Proteomes" id="UP000384372">
    <property type="component" value="Unassembled WGS sequence"/>
</dbReference>
<dbReference type="Pfam" id="PF07388">
    <property type="entry name" value="A-2_8-polyST"/>
    <property type="match status" value="1"/>
</dbReference>
<proteinExistence type="predicted"/>
<dbReference type="RefSeq" id="WP_158464235.1">
    <property type="nucleotide sequence ID" value="NZ_VZAD01000091.1"/>
</dbReference>
<organism evidence="1 2">
    <name type="scientific">Segatella copri</name>
    <dbReference type="NCBI Taxonomy" id="165179"/>
    <lineage>
        <taxon>Bacteria</taxon>
        <taxon>Pseudomonadati</taxon>
        <taxon>Bacteroidota</taxon>
        <taxon>Bacteroidia</taxon>
        <taxon>Bacteroidales</taxon>
        <taxon>Prevotellaceae</taxon>
        <taxon>Segatella</taxon>
    </lineage>
</organism>
<evidence type="ECO:0000313" key="1">
    <source>
        <dbReference type="EMBL" id="MQP12653.1"/>
    </source>
</evidence>
<name>A0A6A7WDT6_9BACT</name>
<gene>
    <name evidence="1" type="ORF">F7D20_11970</name>
</gene>
<sequence>MMKALFFVYTPFQFLVAQLIARQEGLEESVLVEGYVGNNKHFLEIYKILKIDSLWGKTYVLPELPSWDGLVIRNLQDVKKAYSNYKWLKGIARDNQIDTFFLGENKNQSIRFTAKVFSHLGYKIAYYEEGLAHYIKEDYRSNNSLAFKLKVLLRDLTYYLPLYHVSFAKWRYQPGKALDENFPMDARYSMLPVFHGEKEHIVKPHIEFSDKLKRYIDSCVGDANGLHQVLLLTQPLDEAYWEIENFEEIYINVITNALEALPSDVTVYVKFHPRDNAVFRKNLLEKLKATKIKTVVLSEDINLPVEIYLQYMTFEKIYFFFSSTYAYNGYLFPKQEFVSLLPLLNEECVKAVGHEFDFYKRIISLFDLISNLSANKA</sequence>
<keyword evidence="2" id="KW-1185">Reference proteome</keyword>
<dbReference type="AlphaFoldDB" id="A0A6A7WDT6"/>
<reference evidence="1 2" key="1">
    <citation type="submission" date="2019-09" db="EMBL/GenBank/DDBJ databases">
        <title>Distinct polysaccharide growth profiles of human intestinal Prevotella copri isolates.</title>
        <authorList>
            <person name="Fehlner-Peach H."/>
            <person name="Magnabosco C."/>
            <person name="Raghavan V."/>
            <person name="Scher J.U."/>
            <person name="Tett A."/>
            <person name="Cox L.M."/>
            <person name="Gottsegen C."/>
            <person name="Watters A."/>
            <person name="Wiltshire- Gordon J.D."/>
            <person name="Segata N."/>
            <person name="Bonneau R."/>
            <person name="Littman D.R."/>
        </authorList>
    </citation>
    <scope>NUCLEOTIDE SEQUENCE [LARGE SCALE GENOMIC DNA]</scope>
    <source>
        <strain evidence="2">iAQ1173</strain>
    </source>
</reference>
<dbReference type="EMBL" id="VZAD01000091">
    <property type="protein sequence ID" value="MQP12653.1"/>
    <property type="molecule type" value="Genomic_DNA"/>
</dbReference>
<protein>
    <submittedName>
        <fullName evidence="1">Uncharacterized protein</fullName>
    </submittedName>
</protein>
<accession>A0A6A7WDT6</accession>